<proteinExistence type="predicted"/>
<comment type="caution">
    <text evidence="1">The sequence shown here is derived from an EMBL/GenBank/DDBJ whole genome shotgun (WGS) entry which is preliminary data.</text>
</comment>
<accession>A0ACC0ZU68</accession>
<organism evidence="1 2">
    <name type="scientific">Pistacia atlantica</name>
    <dbReference type="NCBI Taxonomy" id="434234"/>
    <lineage>
        <taxon>Eukaryota</taxon>
        <taxon>Viridiplantae</taxon>
        <taxon>Streptophyta</taxon>
        <taxon>Embryophyta</taxon>
        <taxon>Tracheophyta</taxon>
        <taxon>Spermatophyta</taxon>
        <taxon>Magnoliopsida</taxon>
        <taxon>eudicotyledons</taxon>
        <taxon>Gunneridae</taxon>
        <taxon>Pentapetalae</taxon>
        <taxon>rosids</taxon>
        <taxon>malvids</taxon>
        <taxon>Sapindales</taxon>
        <taxon>Anacardiaceae</taxon>
        <taxon>Pistacia</taxon>
    </lineage>
</organism>
<reference evidence="2" key="1">
    <citation type="journal article" date="2023" name="G3 (Bethesda)">
        <title>Genome assembly and association tests identify interacting loci associated with vigor, precocity, and sex in interspecific pistachio rootstocks.</title>
        <authorList>
            <person name="Palmer W."/>
            <person name="Jacygrad E."/>
            <person name="Sagayaradj S."/>
            <person name="Cavanaugh K."/>
            <person name="Han R."/>
            <person name="Bertier L."/>
            <person name="Beede B."/>
            <person name="Kafkas S."/>
            <person name="Golino D."/>
            <person name="Preece J."/>
            <person name="Michelmore R."/>
        </authorList>
    </citation>
    <scope>NUCLEOTIDE SEQUENCE [LARGE SCALE GENOMIC DNA]</scope>
</reference>
<keyword evidence="2" id="KW-1185">Reference proteome</keyword>
<protein>
    <submittedName>
        <fullName evidence="1">Uncharacterized protein</fullName>
    </submittedName>
</protein>
<evidence type="ECO:0000313" key="1">
    <source>
        <dbReference type="EMBL" id="KAJ0078724.1"/>
    </source>
</evidence>
<name>A0ACC0ZU68_9ROSI</name>
<evidence type="ECO:0000313" key="2">
    <source>
        <dbReference type="Proteomes" id="UP001164250"/>
    </source>
</evidence>
<dbReference type="Proteomes" id="UP001164250">
    <property type="component" value="Chromosome 13"/>
</dbReference>
<sequence>MAYIPPHKRHSKDSNRPSPTPTPELLAPQFKRDLNLRSPQHNVDRVGKIINVDKCVYRWFVVDLDDNHRFPAFVHLESISEPIEQTLGEKSLVLVNNHADKGNDELGGNISRRPWEFLAKNVWPDLLTSFNNLRNKMECKELEKVKPKLIARFGKILFRGTNSVNIEKVKKDPVSETTLKRLWRTFYTNVPTSYMENIIGGVVPKIGVDFETDKDVYHIRVIDSTRPKAIINCKCRVKEDKTFELYKARTVEIEINFARHMAIDISCVDKNLDLRLMLWTKSIVTDLTDEEMQSLRNLINSAVLDPGVKGGLRWPLGKSNSGDRYRVSGVWHTEVKLYESSSLRLKVRHADRFCFESSTGESTMEITLKLKQLASDILEQKVDTDTIYNMFKDTLGLIWDYFLCCEHFLTKELVPSSSYSEKYRGLGRDLLCLNTLLSLTRHHHAASCFLAYNSLLEKRRAESESNGVLANVHRLLIQIHGLFFEDPTDLGCQDVRTLLRKIRRATLLGCTLFFKDVGDDVAIVWSGAEQRRWELHAKP</sequence>
<dbReference type="EMBL" id="CM047909">
    <property type="protein sequence ID" value="KAJ0078724.1"/>
    <property type="molecule type" value="Genomic_DNA"/>
</dbReference>
<gene>
    <name evidence="1" type="ORF">Patl1_23027</name>
</gene>